<dbReference type="RefSeq" id="WP_025317858.1">
    <property type="nucleotide sequence ID" value="NZ_CP006720.1"/>
</dbReference>
<organism evidence="1 2">
    <name type="scientific">Spiroplasma mirum ATCC 29335</name>
    <dbReference type="NCBI Taxonomy" id="838561"/>
    <lineage>
        <taxon>Bacteria</taxon>
        <taxon>Bacillati</taxon>
        <taxon>Mycoplasmatota</taxon>
        <taxon>Mollicutes</taxon>
        <taxon>Entomoplasmatales</taxon>
        <taxon>Spiroplasmataceae</taxon>
        <taxon>Spiroplasma</taxon>
    </lineage>
</organism>
<evidence type="ECO:0000313" key="2">
    <source>
        <dbReference type="Proteomes" id="UP000019260"/>
    </source>
</evidence>
<dbReference type="KEGG" id="smia:P344_06710"/>
<gene>
    <name evidence="1" type="ORF">P344_06710</name>
</gene>
<dbReference type="Proteomes" id="UP000019260">
    <property type="component" value="Chromosome"/>
</dbReference>
<dbReference type="STRING" id="838561.P344_06710"/>
<name>W0GMU4_9MOLU</name>
<proteinExistence type="predicted"/>
<keyword evidence="2" id="KW-1185">Reference proteome</keyword>
<dbReference type="EMBL" id="CP006720">
    <property type="protein sequence ID" value="AHI58641.1"/>
    <property type="molecule type" value="Genomic_DNA"/>
</dbReference>
<sequence length="100" mass="11819">MSVKNILSILNLVEIKKIHNISNNLINLWASITSEENEVGKLWKFVVDYQDSYSFFTNHYSNLKKQFNGLTELNCEKEIKIKSRIAKILTITEKKHWFNE</sequence>
<dbReference type="KEGG" id="smir:SMM_1128"/>
<protein>
    <submittedName>
        <fullName evidence="1">Uncharacterized protein</fullName>
    </submittedName>
</protein>
<dbReference type="HOGENOM" id="CLU_2304258_0_0_14"/>
<accession>W0GMU4</accession>
<reference evidence="1 2" key="1">
    <citation type="submission" date="2013-09" db="EMBL/GenBank/DDBJ databases">
        <title>Complete genome sequence of Spiroplasma mirum suckling mouse cataract agent.</title>
        <authorList>
            <person name="Landry C.A."/>
            <person name="Bastian F.O."/>
            <person name="Thune R.L."/>
        </authorList>
    </citation>
    <scope>NUCLEOTIDE SEQUENCE [LARGE SCALE GENOMIC DNA]</scope>
    <source>
        <strain evidence="1 2">SMCA</strain>
    </source>
</reference>
<evidence type="ECO:0000313" key="1">
    <source>
        <dbReference type="EMBL" id="AHI58641.1"/>
    </source>
</evidence>
<dbReference type="AlphaFoldDB" id="W0GMU4"/>